<dbReference type="GO" id="GO:0005543">
    <property type="term" value="F:phospholipid binding"/>
    <property type="evidence" value="ECO:0007669"/>
    <property type="project" value="TreeGrafter"/>
</dbReference>
<dbReference type="GeneID" id="37066569"/>
<dbReference type="GO" id="GO:0030162">
    <property type="term" value="P:regulation of proteolysis"/>
    <property type="evidence" value="ECO:0007669"/>
    <property type="project" value="TreeGrafter"/>
</dbReference>
<comment type="caution">
    <text evidence="1">The sequence shown here is derived from an EMBL/GenBank/DDBJ whole genome shotgun (WGS) entry which is preliminary data.</text>
</comment>
<dbReference type="VEuPathDB" id="FungiDB:BO70DRAFT_366428"/>
<dbReference type="Gene3D" id="3.90.280.10">
    <property type="entry name" value="PEBP-like"/>
    <property type="match status" value="1"/>
</dbReference>
<evidence type="ECO:0000313" key="1">
    <source>
        <dbReference type="EMBL" id="PWY66734.1"/>
    </source>
</evidence>
<feature type="non-terminal residue" evidence="1">
    <location>
        <position position="177"/>
    </location>
</feature>
<keyword evidence="2" id="KW-1185">Reference proteome</keyword>
<gene>
    <name evidence="1" type="ORF">BO70DRAFT_366428</name>
</gene>
<organism evidence="1 2">
    <name type="scientific">Aspergillus heteromorphus CBS 117.55</name>
    <dbReference type="NCBI Taxonomy" id="1448321"/>
    <lineage>
        <taxon>Eukaryota</taxon>
        <taxon>Fungi</taxon>
        <taxon>Dikarya</taxon>
        <taxon>Ascomycota</taxon>
        <taxon>Pezizomycotina</taxon>
        <taxon>Eurotiomycetes</taxon>
        <taxon>Eurotiomycetidae</taxon>
        <taxon>Eurotiales</taxon>
        <taxon>Aspergillaceae</taxon>
        <taxon>Aspergillus</taxon>
        <taxon>Aspergillus subgen. Circumdati</taxon>
    </lineage>
</organism>
<dbReference type="CDD" id="cd00866">
    <property type="entry name" value="PEBP_euk"/>
    <property type="match status" value="1"/>
</dbReference>
<dbReference type="SUPFAM" id="SSF49777">
    <property type="entry name" value="PEBP-like"/>
    <property type="match status" value="1"/>
</dbReference>
<dbReference type="OrthoDB" id="2506647at2759"/>
<name>A0A317UXH2_9EURO</name>
<evidence type="ECO:0000313" key="2">
    <source>
        <dbReference type="Proteomes" id="UP000247233"/>
    </source>
</evidence>
<proteinExistence type="predicted"/>
<dbReference type="AlphaFoldDB" id="A0A317UXH2"/>
<dbReference type="Pfam" id="PF01161">
    <property type="entry name" value="PBP"/>
    <property type="match status" value="1"/>
</dbReference>
<dbReference type="InterPro" id="IPR036610">
    <property type="entry name" value="PEBP-like_sf"/>
</dbReference>
<accession>A0A317UXH2</accession>
<dbReference type="STRING" id="1448321.A0A317UXH2"/>
<dbReference type="InterPro" id="IPR008914">
    <property type="entry name" value="PEBP"/>
</dbReference>
<dbReference type="EMBL" id="MSFL01000043">
    <property type="protein sequence ID" value="PWY66734.1"/>
    <property type="molecule type" value="Genomic_DNA"/>
</dbReference>
<dbReference type="InterPro" id="IPR035810">
    <property type="entry name" value="PEBP_euk"/>
</dbReference>
<dbReference type="Proteomes" id="UP000247233">
    <property type="component" value="Unassembled WGS sequence"/>
</dbReference>
<dbReference type="PANTHER" id="PTHR11362:SF78">
    <property type="entry name" value="PROTEASE INHIBITOR"/>
    <property type="match status" value="1"/>
</dbReference>
<dbReference type="PANTHER" id="PTHR11362">
    <property type="entry name" value="PHOSPHATIDYLETHANOLAMINE-BINDING PROTEIN"/>
    <property type="match status" value="1"/>
</dbReference>
<dbReference type="RefSeq" id="XP_025394864.1">
    <property type="nucleotide sequence ID" value="XM_025544332.1"/>
</dbReference>
<sequence length="177" mass="19700">MPTSKNVERAMTLLENDPLRTLGLTFNNKRVDPGQYLAKNDAASHPELSFPQLNPKATYLVVSLDLDAPFVSFRALSPILHWIQHGLKPVRTEEGGFKLTINEPFVANYIGPAPPPGAAPHRYVFFLYEEPVGFDGKRFAPPNGKNMGSWARMRYDLDAWGQKTGLGPVIAVNYFVS</sequence>
<protein>
    <submittedName>
        <fullName evidence="1">PEBP-like protein</fullName>
    </submittedName>
</protein>
<dbReference type="GO" id="GO:0030414">
    <property type="term" value="F:peptidase inhibitor activity"/>
    <property type="evidence" value="ECO:0007669"/>
    <property type="project" value="TreeGrafter"/>
</dbReference>
<dbReference type="GO" id="GO:0046578">
    <property type="term" value="P:regulation of Ras protein signal transduction"/>
    <property type="evidence" value="ECO:0007669"/>
    <property type="project" value="TreeGrafter"/>
</dbReference>
<reference evidence="1 2" key="1">
    <citation type="submission" date="2016-12" db="EMBL/GenBank/DDBJ databases">
        <title>The genomes of Aspergillus section Nigri reveals drivers in fungal speciation.</title>
        <authorList>
            <consortium name="DOE Joint Genome Institute"/>
            <person name="Vesth T.C."/>
            <person name="Nybo J."/>
            <person name="Theobald S."/>
            <person name="Brandl J."/>
            <person name="Frisvad J.C."/>
            <person name="Nielsen K.F."/>
            <person name="Lyhne E.K."/>
            <person name="Kogle M.E."/>
            <person name="Kuo A."/>
            <person name="Riley R."/>
            <person name="Clum A."/>
            <person name="Nolan M."/>
            <person name="Lipzen A."/>
            <person name="Salamov A."/>
            <person name="Henrissat B."/>
            <person name="Wiebenga A."/>
            <person name="De Vries R.P."/>
            <person name="Grigoriev I.V."/>
            <person name="Mortensen U.H."/>
            <person name="Andersen M.R."/>
            <person name="Baker S.E."/>
        </authorList>
    </citation>
    <scope>NUCLEOTIDE SEQUENCE [LARGE SCALE GENOMIC DNA]</scope>
    <source>
        <strain evidence="1 2">CBS 117.55</strain>
    </source>
</reference>